<dbReference type="FunFam" id="3.40.50.720:FF:000085">
    <property type="entry name" value="Dihydroflavonol reductase"/>
    <property type="match status" value="1"/>
</dbReference>
<evidence type="ECO:0000313" key="3">
    <source>
        <dbReference type="EMBL" id="RWR82025.1"/>
    </source>
</evidence>
<keyword evidence="4" id="KW-1185">Reference proteome</keyword>
<dbReference type="EMBL" id="QPKB01000004">
    <property type="protein sequence ID" value="RWR82025.1"/>
    <property type="molecule type" value="Genomic_DNA"/>
</dbReference>
<comment type="caution">
    <text evidence="3">The sequence shown here is derived from an EMBL/GenBank/DDBJ whole genome shotgun (WGS) entry which is preliminary data.</text>
</comment>
<evidence type="ECO:0000256" key="1">
    <source>
        <dbReference type="ARBA" id="ARBA00023002"/>
    </source>
</evidence>
<reference evidence="3 4" key="1">
    <citation type="journal article" date="2019" name="Nat. Plants">
        <title>Stout camphor tree genome fills gaps in understanding of flowering plant genome evolution.</title>
        <authorList>
            <person name="Chaw S.M."/>
            <person name="Liu Y.C."/>
            <person name="Wu Y.W."/>
            <person name="Wang H.Y."/>
            <person name="Lin C.I."/>
            <person name="Wu C.S."/>
            <person name="Ke H.M."/>
            <person name="Chang L.Y."/>
            <person name="Hsu C.Y."/>
            <person name="Yang H.T."/>
            <person name="Sudianto E."/>
            <person name="Hsu M.H."/>
            <person name="Wu K.P."/>
            <person name="Wang L.N."/>
            <person name="Leebens-Mack J.H."/>
            <person name="Tsai I.J."/>
        </authorList>
    </citation>
    <scope>NUCLEOTIDE SEQUENCE [LARGE SCALE GENOMIC DNA]</scope>
    <source>
        <strain evidence="4">cv. Chaw 1501</strain>
        <tissue evidence="3">Young leaves</tissue>
    </source>
</reference>
<name>A0A443NU28_9MAGN</name>
<accession>A0A443NU28</accession>
<dbReference type="OrthoDB" id="2735536at2759"/>
<keyword evidence="1" id="KW-0560">Oxidoreductase</keyword>
<dbReference type="CDD" id="cd08958">
    <property type="entry name" value="FR_SDR_e"/>
    <property type="match status" value="1"/>
</dbReference>
<dbReference type="InterPro" id="IPR016040">
    <property type="entry name" value="NAD(P)-bd_dom"/>
</dbReference>
<dbReference type="Proteomes" id="UP000283530">
    <property type="component" value="Unassembled WGS sequence"/>
</dbReference>
<evidence type="ECO:0000313" key="4">
    <source>
        <dbReference type="Proteomes" id="UP000283530"/>
    </source>
</evidence>
<proteinExistence type="predicted"/>
<dbReference type="Pfam" id="PF13460">
    <property type="entry name" value="NAD_binding_10"/>
    <property type="match status" value="1"/>
</dbReference>
<dbReference type="PANTHER" id="PTHR10366:SF503">
    <property type="entry name" value="TETRAKETIDE ALPHA-PYRONE REDUCTASE 2"/>
    <property type="match status" value="1"/>
</dbReference>
<organism evidence="3 4">
    <name type="scientific">Cinnamomum micranthum f. kanehirae</name>
    <dbReference type="NCBI Taxonomy" id="337451"/>
    <lineage>
        <taxon>Eukaryota</taxon>
        <taxon>Viridiplantae</taxon>
        <taxon>Streptophyta</taxon>
        <taxon>Embryophyta</taxon>
        <taxon>Tracheophyta</taxon>
        <taxon>Spermatophyta</taxon>
        <taxon>Magnoliopsida</taxon>
        <taxon>Magnoliidae</taxon>
        <taxon>Laurales</taxon>
        <taxon>Lauraceae</taxon>
        <taxon>Cinnamomum</taxon>
    </lineage>
</organism>
<feature type="domain" description="NAD(P)-binding" evidence="2">
    <location>
        <begin position="8"/>
        <end position="229"/>
    </location>
</feature>
<protein>
    <submittedName>
        <fullName evidence="3">Cinnamoyl-CoA reductase</fullName>
    </submittedName>
</protein>
<dbReference type="AlphaFoldDB" id="A0A443NU28"/>
<dbReference type="PANTHER" id="PTHR10366">
    <property type="entry name" value="NAD DEPENDENT EPIMERASE/DEHYDRATASE"/>
    <property type="match status" value="1"/>
</dbReference>
<dbReference type="InterPro" id="IPR036291">
    <property type="entry name" value="NAD(P)-bd_dom_sf"/>
</dbReference>
<dbReference type="Gene3D" id="3.40.50.720">
    <property type="entry name" value="NAD(P)-binding Rossmann-like Domain"/>
    <property type="match status" value="1"/>
</dbReference>
<dbReference type="GO" id="GO:0016616">
    <property type="term" value="F:oxidoreductase activity, acting on the CH-OH group of donors, NAD or NADP as acceptor"/>
    <property type="evidence" value="ECO:0007669"/>
    <property type="project" value="TreeGrafter"/>
</dbReference>
<gene>
    <name evidence="3" type="ORF">CKAN_01073300</name>
</gene>
<dbReference type="SUPFAM" id="SSF51735">
    <property type="entry name" value="NAD(P)-binding Rossmann-fold domains"/>
    <property type="match status" value="1"/>
</dbReference>
<dbReference type="InterPro" id="IPR050425">
    <property type="entry name" value="NAD(P)_dehydrat-like"/>
</dbReference>
<sequence length="361" mass="40151">MAEFCVTGGTGFIGAYLVKALLEKGYLVRTTVRDPDDAEKVGFLWSMSGAKERLKVFKADLMVEGSFEDAVDGVDGVFHTASPVLVPYDSNIQASNMTHFNERPMALFGSSVCIHQFTYNRLTQNKTANVLKLQENLIDPCVEGTKNVLKSCAKASSVKRVVLTSSSSAIRYREDMTQASPLNESHWSDPDYCKRYNLWYPYAKTLAEKAAWQLAEETGIDLVVVNPTFIVGPLITPQPTSTLRMVLSYMKGEASVYPNFTVGFVHIEDVIACHIVAMEDSRVTGRLICSSTVAHWSEIIEMLKATYPSYPITDKCGQQIGDNNPHRMDTSKIKQLGFSNFKTLAQMFDDCIKSFQVKGLL</sequence>
<dbReference type="STRING" id="337451.A0A443NU28"/>
<evidence type="ECO:0000259" key="2">
    <source>
        <dbReference type="Pfam" id="PF13460"/>
    </source>
</evidence>